<dbReference type="GO" id="GO:0009245">
    <property type="term" value="P:lipid A biosynthetic process"/>
    <property type="evidence" value="ECO:0007669"/>
    <property type="project" value="TreeGrafter"/>
</dbReference>
<feature type="domain" description="Calcineurin-like phosphoesterase" evidence="6">
    <location>
        <begin position="13"/>
        <end position="213"/>
    </location>
</feature>
<evidence type="ECO:0000256" key="3">
    <source>
        <dbReference type="ARBA" id="ARBA00022723"/>
    </source>
</evidence>
<keyword evidence="5" id="KW-0464">Manganese</keyword>
<protein>
    <submittedName>
        <fullName evidence="7">UDP-2,3-diacylglucosamine diphosphatase</fullName>
    </submittedName>
</protein>
<dbReference type="CDD" id="cd07398">
    <property type="entry name" value="MPP_YbbF-LpxH"/>
    <property type="match status" value="1"/>
</dbReference>
<dbReference type="GO" id="GO:0046872">
    <property type="term" value="F:metal ion binding"/>
    <property type="evidence" value="ECO:0007669"/>
    <property type="project" value="UniProtKB-KW"/>
</dbReference>
<dbReference type="Pfam" id="PF00149">
    <property type="entry name" value="Metallophos"/>
    <property type="match status" value="1"/>
</dbReference>
<proteinExistence type="predicted"/>
<evidence type="ECO:0000313" key="7">
    <source>
        <dbReference type="EMBL" id="QIB67763.1"/>
    </source>
</evidence>
<dbReference type="KEGG" id="kim:G3T16_19340"/>
<dbReference type="EMBL" id="CP048711">
    <property type="protein sequence ID" value="QIB67763.1"/>
    <property type="molecule type" value="Genomic_DNA"/>
</dbReference>
<dbReference type="InterPro" id="IPR043461">
    <property type="entry name" value="LpxH-like"/>
</dbReference>
<organism evidence="7 8">
    <name type="scientific">Kineobactrum salinum</name>
    <dbReference type="NCBI Taxonomy" id="2708301"/>
    <lineage>
        <taxon>Bacteria</taxon>
        <taxon>Pseudomonadati</taxon>
        <taxon>Pseudomonadota</taxon>
        <taxon>Gammaproteobacteria</taxon>
        <taxon>Cellvibrionales</taxon>
        <taxon>Halieaceae</taxon>
        <taxon>Kineobactrum</taxon>
    </lineage>
</organism>
<gene>
    <name evidence="7" type="ORF">G3T16_19340</name>
</gene>
<evidence type="ECO:0000256" key="1">
    <source>
        <dbReference type="ARBA" id="ARBA00022475"/>
    </source>
</evidence>
<dbReference type="PANTHER" id="PTHR34990:SF2">
    <property type="entry name" value="BLL8164 PROTEIN"/>
    <property type="match status" value="1"/>
</dbReference>
<dbReference type="SUPFAM" id="SSF56300">
    <property type="entry name" value="Metallo-dependent phosphatases"/>
    <property type="match status" value="1"/>
</dbReference>
<dbReference type="PANTHER" id="PTHR34990">
    <property type="entry name" value="UDP-2,3-DIACYLGLUCOSAMINE HYDROLASE-RELATED"/>
    <property type="match status" value="1"/>
</dbReference>
<keyword evidence="3" id="KW-0479">Metal-binding</keyword>
<evidence type="ECO:0000256" key="2">
    <source>
        <dbReference type="ARBA" id="ARBA00022519"/>
    </source>
</evidence>
<dbReference type="GO" id="GO:0016020">
    <property type="term" value="C:membrane"/>
    <property type="evidence" value="ECO:0007669"/>
    <property type="project" value="GOC"/>
</dbReference>
<evidence type="ECO:0000313" key="8">
    <source>
        <dbReference type="Proteomes" id="UP000477680"/>
    </source>
</evidence>
<name>A0A6C0U767_9GAMM</name>
<accession>A0A6C0U767</accession>
<dbReference type="AlphaFoldDB" id="A0A6C0U767"/>
<dbReference type="InterPro" id="IPR004843">
    <property type="entry name" value="Calcineurin-like_PHP"/>
</dbReference>
<evidence type="ECO:0000256" key="5">
    <source>
        <dbReference type="ARBA" id="ARBA00023211"/>
    </source>
</evidence>
<keyword evidence="8" id="KW-1185">Reference proteome</keyword>
<reference evidence="7 8" key="1">
    <citation type="submission" date="2020-02" db="EMBL/GenBank/DDBJ databases">
        <title>Genome sequencing for Kineobactrum sp. M2.</title>
        <authorList>
            <person name="Park S.-J."/>
        </authorList>
    </citation>
    <scope>NUCLEOTIDE SEQUENCE [LARGE SCALE GENOMIC DNA]</scope>
    <source>
        <strain evidence="7 8">M2</strain>
    </source>
</reference>
<dbReference type="InterPro" id="IPR029052">
    <property type="entry name" value="Metallo-depent_PP-like"/>
</dbReference>
<dbReference type="Gene3D" id="3.60.21.10">
    <property type="match status" value="1"/>
</dbReference>
<evidence type="ECO:0000259" key="6">
    <source>
        <dbReference type="Pfam" id="PF00149"/>
    </source>
</evidence>
<dbReference type="Proteomes" id="UP000477680">
    <property type="component" value="Chromosome"/>
</dbReference>
<keyword evidence="4" id="KW-0472">Membrane</keyword>
<evidence type="ECO:0000256" key="4">
    <source>
        <dbReference type="ARBA" id="ARBA00023136"/>
    </source>
</evidence>
<keyword evidence="1" id="KW-1003">Cell membrane</keyword>
<sequence>MQALNAEDRIHCRTVWISDVHLGSVHCKAEALLQLLDRLRCERLYLVGDIVDVWAMRRRVHWPETHNQVIRKLLKLSRQQMELVYIPGNHDQNFREFAGNQFGQLRICHNAIHRTADGRRFLVTHGDELDFAVRYSRLNRVIGDVAYNVLMWVSRWINRAREIAGKPYWSLAKWVKLHVAQAEEAIRAYQHAAVILARDQGLDGIICGHLHHPAIERHDSILYCNDGDWVESCTALIEDFSGQLHLLRGVGDGDASSPLLFADIPGRVAAPAARTDHPASVGVR</sequence>
<dbReference type="GO" id="GO:0008758">
    <property type="term" value="F:UDP-2,3-diacylglucosamine hydrolase activity"/>
    <property type="evidence" value="ECO:0007669"/>
    <property type="project" value="TreeGrafter"/>
</dbReference>
<keyword evidence="2" id="KW-0997">Cell inner membrane</keyword>